<dbReference type="Proteomes" id="UP001165060">
    <property type="component" value="Unassembled WGS sequence"/>
</dbReference>
<evidence type="ECO:0000256" key="1">
    <source>
        <dbReference type="SAM" id="Phobius"/>
    </source>
</evidence>
<comment type="caution">
    <text evidence="2">The sequence shown here is derived from an EMBL/GenBank/DDBJ whole genome shotgun (WGS) entry which is preliminary data.</text>
</comment>
<keyword evidence="1" id="KW-1133">Transmembrane helix</keyword>
<feature type="non-terminal residue" evidence="2">
    <location>
        <position position="585"/>
    </location>
</feature>
<keyword evidence="1" id="KW-0812">Transmembrane</keyword>
<feature type="transmembrane region" description="Helical" evidence="1">
    <location>
        <begin position="386"/>
        <end position="406"/>
    </location>
</feature>
<sequence length="585" mass="62264">MGNRESDAVQTIVMSASDGLPLYTSLGEHDSELLITTEGGKVLRRCLGGTECNPQTRNSVMMQYGGPRLYGIGVLDETYIVVDMGDEKIYECPLTSVGISKSNCEIFAYKPQGTFWDPTNVLVDPIKRLVYDPSSPAHASLTASIVIPYAGDWTLHVTQGTYNVQHFLGSPRLITVAPGATDPASCAVEFPHGKNIVAGSTFAASLKPFDANLNPTSHPEDSFKSRVELGNSEENFGNRHVLPADHTLSELQTVAGAFKLYLYHTGTQEQVAGSPISFDVRPAPPSAVASTHNIDFDEFESSKSTDVELELRVIPFDIFNNTNPTASGFTVSIDGGDPVPLLPPSFSYTHLVPARFSGALHLDFALDGTSIANSPVTVHVAPDNTVLFLGVVLGLLVLLATVVTVYQRFCSSRIKRAEEQEVGLKESLVKSLDNKVSAQHGLQSLEGFDTASDAANAAVLVVVGSASAGVSPVLYHGLIAHGGLMVPLGLYQFIQRGRIKQGYKDILHGTDQTLLTLAKATNKAQDKGKLVELDESSLVVRLNMVNVQISSLELGIAGLLLEDAPALALNAAVLILKLGGGGEGG</sequence>
<gene>
    <name evidence="2" type="ORF">TeGR_g12380</name>
</gene>
<keyword evidence="3" id="KW-1185">Reference proteome</keyword>
<name>A0ABQ6MMF1_9STRA</name>
<evidence type="ECO:0000313" key="3">
    <source>
        <dbReference type="Proteomes" id="UP001165060"/>
    </source>
</evidence>
<proteinExistence type="predicted"/>
<evidence type="ECO:0000313" key="2">
    <source>
        <dbReference type="EMBL" id="GMI28543.1"/>
    </source>
</evidence>
<reference evidence="2 3" key="1">
    <citation type="journal article" date="2023" name="Commun. Biol.">
        <title>Genome analysis of Parmales, the sister group of diatoms, reveals the evolutionary specialization of diatoms from phago-mixotrophs to photoautotrophs.</title>
        <authorList>
            <person name="Ban H."/>
            <person name="Sato S."/>
            <person name="Yoshikawa S."/>
            <person name="Yamada K."/>
            <person name="Nakamura Y."/>
            <person name="Ichinomiya M."/>
            <person name="Sato N."/>
            <person name="Blanc-Mathieu R."/>
            <person name="Endo H."/>
            <person name="Kuwata A."/>
            <person name="Ogata H."/>
        </authorList>
    </citation>
    <scope>NUCLEOTIDE SEQUENCE [LARGE SCALE GENOMIC DNA]</scope>
</reference>
<accession>A0ABQ6MMF1</accession>
<keyword evidence="1" id="KW-0472">Membrane</keyword>
<organism evidence="2 3">
    <name type="scientific">Tetraparma gracilis</name>
    <dbReference type="NCBI Taxonomy" id="2962635"/>
    <lineage>
        <taxon>Eukaryota</taxon>
        <taxon>Sar</taxon>
        <taxon>Stramenopiles</taxon>
        <taxon>Ochrophyta</taxon>
        <taxon>Bolidophyceae</taxon>
        <taxon>Parmales</taxon>
        <taxon>Triparmaceae</taxon>
        <taxon>Tetraparma</taxon>
    </lineage>
</organism>
<dbReference type="EMBL" id="BRYB01000362">
    <property type="protein sequence ID" value="GMI28543.1"/>
    <property type="molecule type" value="Genomic_DNA"/>
</dbReference>
<protein>
    <submittedName>
        <fullName evidence="2">Uncharacterized protein</fullName>
    </submittedName>
</protein>